<dbReference type="Proteomes" id="UP000620670">
    <property type="component" value="Unassembled WGS sequence"/>
</dbReference>
<dbReference type="InterPro" id="IPR001343">
    <property type="entry name" value="Hemolysn_Ca-bd"/>
</dbReference>
<evidence type="ECO:0008006" key="3">
    <source>
        <dbReference type="Google" id="ProtNLM"/>
    </source>
</evidence>
<dbReference type="InterPro" id="IPR011049">
    <property type="entry name" value="Serralysin-like_metalloprot_C"/>
</dbReference>
<reference evidence="2" key="1">
    <citation type="submission" date="2020-12" db="EMBL/GenBank/DDBJ databases">
        <title>Hymenobacter sp.</title>
        <authorList>
            <person name="Kim M.K."/>
        </authorList>
    </citation>
    <scope>NUCLEOTIDE SEQUENCE [LARGE SCALE GENOMIC DNA]</scope>
    <source>
        <strain evidence="2">BT325</strain>
    </source>
</reference>
<organism evidence="1 2">
    <name type="scientific">Microvirga splendida</name>
    <dbReference type="NCBI Taxonomy" id="2795727"/>
    <lineage>
        <taxon>Bacteria</taxon>
        <taxon>Pseudomonadati</taxon>
        <taxon>Pseudomonadota</taxon>
        <taxon>Alphaproteobacteria</taxon>
        <taxon>Hyphomicrobiales</taxon>
        <taxon>Methylobacteriaceae</taxon>
        <taxon>Microvirga</taxon>
    </lineage>
</organism>
<name>A0ABS0Y1U0_9HYPH</name>
<dbReference type="Pfam" id="PF00353">
    <property type="entry name" value="HemolysinCabind"/>
    <property type="match status" value="2"/>
</dbReference>
<evidence type="ECO:0000313" key="1">
    <source>
        <dbReference type="EMBL" id="MBJ6126280.1"/>
    </source>
</evidence>
<gene>
    <name evidence="1" type="ORF">JAO75_12790</name>
</gene>
<dbReference type="RefSeq" id="WP_199049561.1">
    <property type="nucleotide sequence ID" value="NZ_JAELXT010000011.1"/>
</dbReference>
<dbReference type="EMBL" id="JAELXT010000011">
    <property type="protein sequence ID" value="MBJ6126280.1"/>
    <property type="molecule type" value="Genomic_DNA"/>
</dbReference>
<dbReference type="InterPro" id="IPR018511">
    <property type="entry name" value="Hemolysin-typ_Ca-bd_CS"/>
</dbReference>
<protein>
    <recommendedName>
        <fullName evidence="3">Peptidase M10 serralysin C-terminal domain-containing protein</fullName>
    </recommendedName>
</protein>
<proteinExistence type="predicted"/>
<dbReference type="PRINTS" id="PR00313">
    <property type="entry name" value="CABNDNGRPT"/>
</dbReference>
<evidence type="ECO:0000313" key="2">
    <source>
        <dbReference type="Proteomes" id="UP000620670"/>
    </source>
</evidence>
<dbReference type="SUPFAM" id="SSF51120">
    <property type="entry name" value="beta-Roll"/>
    <property type="match status" value="2"/>
</dbReference>
<dbReference type="PROSITE" id="PS00330">
    <property type="entry name" value="HEMOLYSIN_CALCIUM"/>
    <property type="match status" value="3"/>
</dbReference>
<accession>A0ABS0Y1U0</accession>
<dbReference type="Gene3D" id="2.150.10.10">
    <property type="entry name" value="Serralysin-like metalloprotease, C-terminal"/>
    <property type="match status" value="2"/>
</dbReference>
<comment type="caution">
    <text evidence="1">The sequence shown here is derived from an EMBL/GenBank/DDBJ whole genome shotgun (WGS) entry which is preliminary data.</text>
</comment>
<keyword evidence="2" id="KW-1185">Reference proteome</keyword>
<sequence length="253" mass="27180">MIKGNVAANYLWGRSGADLLEGKSGNDRIDGGIDIDTAVFSGRRSDYIVTQKADGSFLVADKRSAGDGTDTVTDVESFGFSDRTVRLVDLLSTNPAEPEAPSDRIVVGTRLKDVLTGGTGADKLKGGYGNDVLTGGAGADVFVFNATLGTWRTDRKKNFDTITDFTPREDRIWLDNKIFKKLGKAGSESAPAALKGKFFKLGKAKDKNDYIAYNKKTGVVSYDMDGSGTRYKAVEMMKIATKVSLSAADFLVV</sequence>